<evidence type="ECO:0000256" key="12">
    <source>
        <dbReference type="ARBA" id="ARBA00022989"/>
    </source>
</evidence>
<dbReference type="PANTHER" id="PTHR32309">
    <property type="entry name" value="TYROSINE-PROTEIN KINASE"/>
    <property type="match status" value="1"/>
</dbReference>
<feature type="coiled-coil region" evidence="16">
    <location>
        <begin position="183"/>
        <end position="210"/>
    </location>
</feature>
<evidence type="ECO:0000256" key="15">
    <source>
        <dbReference type="ARBA" id="ARBA00051245"/>
    </source>
</evidence>
<evidence type="ECO:0000256" key="16">
    <source>
        <dbReference type="SAM" id="Coils"/>
    </source>
</evidence>
<keyword evidence="14" id="KW-0829">Tyrosine-protein kinase</keyword>
<dbReference type="EC" id="2.7.10.2" evidence="4"/>
<dbReference type="GO" id="GO:0005524">
    <property type="term" value="F:ATP binding"/>
    <property type="evidence" value="ECO:0007669"/>
    <property type="project" value="UniProtKB-KW"/>
</dbReference>
<evidence type="ECO:0000256" key="6">
    <source>
        <dbReference type="ARBA" id="ARBA00022519"/>
    </source>
</evidence>
<evidence type="ECO:0000256" key="1">
    <source>
        <dbReference type="ARBA" id="ARBA00004429"/>
    </source>
</evidence>
<reference evidence="21" key="1">
    <citation type="submission" date="2020-07" db="EMBL/GenBank/DDBJ databases">
        <title>Huge and variable diversity of episymbiotic CPR bacteria and DPANN archaea in groundwater ecosystems.</title>
        <authorList>
            <person name="He C.Y."/>
            <person name="Keren R."/>
            <person name="Whittaker M."/>
            <person name="Farag I.F."/>
            <person name="Doudna J."/>
            <person name="Cate J.H.D."/>
            <person name="Banfield J.F."/>
        </authorList>
    </citation>
    <scope>NUCLEOTIDE SEQUENCE</scope>
    <source>
        <strain evidence="21">NC_groundwater_1520_Pr4_B-0.1um_53_5</strain>
    </source>
</reference>
<evidence type="ECO:0000256" key="13">
    <source>
        <dbReference type="ARBA" id="ARBA00023136"/>
    </source>
</evidence>
<evidence type="ECO:0000256" key="10">
    <source>
        <dbReference type="ARBA" id="ARBA00022777"/>
    </source>
</evidence>
<dbReference type="InterPro" id="IPR027417">
    <property type="entry name" value="P-loop_NTPase"/>
</dbReference>
<dbReference type="Proteomes" id="UP000736328">
    <property type="component" value="Unassembled WGS sequence"/>
</dbReference>
<feature type="transmembrane region" description="Helical" evidence="17">
    <location>
        <begin position="26"/>
        <end position="44"/>
    </location>
</feature>
<evidence type="ECO:0000256" key="3">
    <source>
        <dbReference type="ARBA" id="ARBA00008883"/>
    </source>
</evidence>
<evidence type="ECO:0000313" key="21">
    <source>
        <dbReference type="EMBL" id="MBI4726046.1"/>
    </source>
</evidence>
<dbReference type="GO" id="GO:0042802">
    <property type="term" value="F:identical protein binding"/>
    <property type="evidence" value="ECO:0007669"/>
    <property type="project" value="UniProtKB-ARBA"/>
</dbReference>
<keyword evidence="6" id="KW-0997">Cell inner membrane</keyword>
<dbReference type="InterPro" id="IPR003856">
    <property type="entry name" value="LPS_length_determ_N"/>
</dbReference>
<evidence type="ECO:0000259" key="19">
    <source>
        <dbReference type="Pfam" id="PF13614"/>
    </source>
</evidence>
<evidence type="ECO:0000256" key="2">
    <source>
        <dbReference type="ARBA" id="ARBA00007316"/>
    </source>
</evidence>
<evidence type="ECO:0000256" key="7">
    <source>
        <dbReference type="ARBA" id="ARBA00022679"/>
    </source>
</evidence>
<gene>
    <name evidence="21" type="ORF">HY768_02275</name>
</gene>
<keyword evidence="11" id="KW-0067">ATP-binding</keyword>
<evidence type="ECO:0000259" key="20">
    <source>
        <dbReference type="Pfam" id="PF13807"/>
    </source>
</evidence>
<evidence type="ECO:0000313" key="22">
    <source>
        <dbReference type="Proteomes" id="UP000736328"/>
    </source>
</evidence>
<keyword evidence="16" id="KW-0175">Coiled coil</keyword>
<evidence type="ECO:0000256" key="11">
    <source>
        <dbReference type="ARBA" id="ARBA00022840"/>
    </source>
</evidence>
<organism evidence="21 22">
    <name type="scientific">candidate division TA06 bacterium</name>
    <dbReference type="NCBI Taxonomy" id="2250710"/>
    <lineage>
        <taxon>Bacteria</taxon>
        <taxon>Bacteria division TA06</taxon>
    </lineage>
</organism>
<dbReference type="CDD" id="cd05387">
    <property type="entry name" value="BY-kinase"/>
    <property type="match status" value="1"/>
</dbReference>
<proteinExistence type="inferred from homology"/>
<dbReference type="SUPFAM" id="SSF52540">
    <property type="entry name" value="P-loop containing nucleoside triphosphate hydrolases"/>
    <property type="match status" value="1"/>
</dbReference>
<dbReference type="PANTHER" id="PTHR32309:SF13">
    <property type="entry name" value="FERRIC ENTEROBACTIN TRANSPORT PROTEIN FEPE"/>
    <property type="match status" value="1"/>
</dbReference>
<comment type="subcellular location">
    <subcellularLocation>
        <location evidence="1">Cell inner membrane</location>
        <topology evidence="1">Multi-pass membrane protein</topology>
    </subcellularLocation>
</comment>
<dbReference type="FunFam" id="3.40.50.300:FF:000527">
    <property type="entry name" value="Tyrosine-protein kinase etk"/>
    <property type="match status" value="1"/>
</dbReference>
<keyword evidence="13 17" id="KW-0472">Membrane</keyword>
<dbReference type="InterPro" id="IPR005702">
    <property type="entry name" value="Wzc-like_C"/>
</dbReference>
<dbReference type="GO" id="GO:0005886">
    <property type="term" value="C:plasma membrane"/>
    <property type="evidence" value="ECO:0007669"/>
    <property type="project" value="UniProtKB-SubCell"/>
</dbReference>
<sequence length="748" mass="83031">MNQDVKTRTSESNIYELIDLLWRRRLLITACLLGVMLPIVLANFTMPPVYEAQTTVIFEQSREPLPAFDISEAFSRKSYIVNQIEEIKSRALAEEVVRLLDPEYSQILLRGRDRNLSPERQSYKLTQIIKNSISAEPIRDSDVILIKVQGPTPEAVAHIANLVAEVIKERSAAVKREQASSTRKFIEAQLPSVEATLNKAEEAIKSFKSQNQVVSLSDEAKEILSRATEADKQLIVASTERQSIEGRLTAIYDQLKAQGSLTENSLALSAGSMADSLRSSLVNLQMEIIKLQVKGYAPDHPQIKNLNAQIANVKSRLLEELQKITQKSVLSPMPQIQSLLDQIPPLQIQMATLTARELALKTILSQYDFGLSKLPNKELQLARLLRAKEVGESVYRLLLGKHEEAKITEAGKIGNVRVIDQAQPPQFPIKPRKVLNFAIGLVVGITLGVGLSFFLDSLDNSVKTAEDIEHTFELPVLGLIPAIHSEDGKTFRKNGNDEVARISATLVTKYTPRSHVSEAYRSLRTNIQFSRIDDPLKTVVISSAGPFEGKSTSAANLAITTALSGIRTLLVDADLRRPVIHSLFGLEREPGLSNLLAERLPLEKVVRPSGIENLSILTCGAVPPNPSELLGSQRMRDTLKLLSQQYDLALFDSPPVITVTDTAVLSSQVDGIVLVVKSHVTDKRALTRAKTILTNLKANILGVVLNKIELSGLAGSYNYYYHYNYYYVDDGTKKKRGRPTKWWNILKN</sequence>
<dbReference type="Gene3D" id="3.40.50.300">
    <property type="entry name" value="P-loop containing nucleotide triphosphate hydrolases"/>
    <property type="match status" value="1"/>
</dbReference>
<accession>A0A933I886</accession>
<feature type="domain" description="AAA" evidence="19">
    <location>
        <begin position="549"/>
        <end position="678"/>
    </location>
</feature>
<dbReference type="AlphaFoldDB" id="A0A933I886"/>
<keyword evidence="5" id="KW-1003">Cell membrane</keyword>
<dbReference type="InterPro" id="IPR025669">
    <property type="entry name" value="AAA_dom"/>
</dbReference>
<evidence type="ECO:0000256" key="5">
    <source>
        <dbReference type="ARBA" id="ARBA00022475"/>
    </source>
</evidence>
<name>A0A933I886_UNCT6</name>
<dbReference type="InterPro" id="IPR050445">
    <property type="entry name" value="Bact_polysacc_biosynth/exp"/>
</dbReference>
<evidence type="ECO:0000256" key="8">
    <source>
        <dbReference type="ARBA" id="ARBA00022692"/>
    </source>
</evidence>
<dbReference type="EMBL" id="JACQXR010000027">
    <property type="protein sequence ID" value="MBI4726046.1"/>
    <property type="molecule type" value="Genomic_DNA"/>
</dbReference>
<evidence type="ECO:0000259" key="18">
    <source>
        <dbReference type="Pfam" id="PF02706"/>
    </source>
</evidence>
<dbReference type="NCBIfam" id="TIGR01007">
    <property type="entry name" value="eps_fam"/>
    <property type="match status" value="1"/>
</dbReference>
<comment type="catalytic activity">
    <reaction evidence="15">
        <text>L-tyrosyl-[protein] + ATP = O-phospho-L-tyrosyl-[protein] + ADP + H(+)</text>
        <dbReference type="Rhea" id="RHEA:10596"/>
        <dbReference type="Rhea" id="RHEA-COMP:10136"/>
        <dbReference type="Rhea" id="RHEA-COMP:20101"/>
        <dbReference type="ChEBI" id="CHEBI:15378"/>
        <dbReference type="ChEBI" id="CHEBI:30616"/>
        <dbReference type="ChEBI" id="CHEBI:46858"/>
        <dbReference type="ChEBI" id="CHEBI:61978"/>
        <dbReference type="ChEBI" id="CHEBI:456216"/>
        <dbReference type="EC" id="2.7.10.2"/>
    </reaction>
</comment>
<feature type="domain" description="Polysaccharide chain length determinant N-terminal" evidence="18">
    <location>
        <begin position="13"/>
        <end position="98"/>
    </location>
</feature>
<keyword evidence="12 17" id="KW-1133">Transmembrane helix</keyword>
<feature type="domain" description="Tyrosine-protein kinase G-rich" evidence="20">
    <location>
        <begin position="380"/>
        <end position="454"/>
    </location>
</feature>
<evidence type="ECO:0000256" key="9">
    <source>
        <dbReference type="ARBA" id="ARBA00022741"/>
    </source>
</evidence>
<dbReference type="GO" id="GO:0004715">
    <property type="term" value="F:non-membrane spanning protein tyrosine kinase activity"/>
    <property type="evidence" value="ECO:0007669"/>
    <property type="project" value="UniProtKB-EC"/>
</dbReference>
<feature type="coiled-coil region" evidence="16">
    <location>
        <begin position="274"/>
        <end position="323"/>
    </location>
</feature>
<comment type="similarity">
    <text evidence="2">Belongs to the CpsD/CapB family.</text>
</comment>
<dbReference type="Pfam" id="PF02706">
    <property type="entry name" value="Wzz"/>
    <property type="match status" value="1"/>
</dbReference>
<protein>
    <recommendedName>
        <fullName evidence="4">non-specific protein-tyrosine kinase</fullName>
        <ecNumber evidence="4">2.7.10.2</ecNumber>
    </recommendedName>
</protein>
<keyword evidence="8 17" id="KW-0812">Transmembrane</keyword>
<keyword evidence="9" id="KW-0547">Nucleotide-binding</keyword>
<dbReference type="InterPro" id="IPR032807">
    <property type="entry name" value="GNVR"/>
</dbReference>
<dbReference type="Pfam" id="PF13807">
    <property type="entry name" value="GNVR"/>
    <property type="match status" value="1"/>
</dbReference>
<evidence type="ECO:0000256" key="14">
    <source>
        <dbReference type="ARBA" id="ARBA00023137"/>
    </source>
</evidence>
<keyword evidence="7 21" id="KW-0808">Transferase</keyword>
<comment type="similarity">
    <text evidence="3">Belongs to the etk/wzc family.</text>
</comment>
<dbReference type="Pfam" id="PF13614">
    <property type="entry name" value="AAA_31"/>
    <property type="match status" value="1"/>
</dbReference>
<evidence type="ECO:0000256" key="4">
    <source>
        <dbReference type="ARBA" id="ARBA00011903"/>
    </source>
</evidence>
<evidence type="ECO:0000256" key="17">
    <source>
        <dbReference type="SAM" id="Phobius"/>
    </source>
</evidence>
<comment type="caution">
    <text evidence="21">The sequence shown here is derived from an EMBL/GenBank/DDBJ whole genome shotgun (WGS) entry which is preliminary data.</text>
</comment>
<keyword evidence="10" id="KW-0418">Kinase</keyword>